<evidence type="ECO:0000259" key="5">
    <source>
        <dbReference type="PROSITE" id="PS50110"/>
    </source>
</evidence>
<evidence type="ECO:0000256" key="2">
    <source>
        <dbReference type="ARBA" id="ARBA00023125"/>
    </source>
</evidence>
<dbReference type="Gene3D" id="3.40.50.2300">
    <property type="match status" value="1"/>
</dbReference>
<comment type="caution">
    <text evidence="6">The sequence shown here is derived from an EMBL/GenBank/DDBJ whole genome shotgun (WGS) entry which is preliminary data.</text>
</comment>
<proteinExistence type="predicted"/>
<dbReference type="Pfam" id="PF00072">
    <property type="entry name" value="Response_reg"/>
    <property type="match status" value="1"/>
</dbReference>
<dbReference type="CDD" id="cd06170">
    <property type="entry name" value="LuxR_C_like"/>
    <property type="match status" value="1"/>
</dbReference>
<accession>A0A951UJ89</accession>
<dbReference type="GO" id="GO:0006355">
    <property type="term" value="P:regulation of DNA-templated transcription"/>
    <property type="evidence" value="ECO:0007669"/>
    <property type="project" value="InterPro"/>
</dbReference>
<dbReference type="InterPro" id="IPR039420">
    <property type="entry name" value="WalR-like"/>
</dbReference>
<dbReference type="AlphaFoldDB" id="A0A951UJ89"/>
<dbReference type="PANTHER" id="PTHR43214:SF43">
    <property type="entry name" value="TWO-COMPONENT RESPONSE REGULATOR"/>
    <property type="match status" value="1"/>
</dbReference>
<dbReference type="EMBL" id="JAHHHN010000041">
    <property type="protein sequence ID" value="MBW4565593.1"/>
    <property type="molecule type" value="Genomic_DNA"/>
</dbReference>
<dbReference type="PANTHER" id="PTHR43214">
    <property type="entry name" value="TWO-COMPONENT RESPONSE REGULATOR"/>
    <property type="match status" value="1"/>
</dbReference>
<dbReference type="PROSITE" id="PS50043">
    <property type="entry name" value="HTH_LUXR_2"/>
    <property type="match status" value="1"/>
</dbReference>
<keyword evidence="2" id="KW-0238">DNA-binding</keyword>
<dbReference type="InterPro" id="IPR058245">
    <property type="entry name" value="NreC/VraR/RcsB-like_REC"/>
</dbReference>
<dbReference type="InterPro" id="IPR001789">
    <property type="entry name" value="Sig_transdc_resp-reg_receiver"/>
</dbReference>
<dbReference type="SMART" id="SM00448">
    <property type="entry name" value="REC"/>
    <property type="match status" value="1"/>
</dbReference>
<protein>
    <submittedName>
        <fullName evidence="6">Response regulator transcription factor</fullName>
    </submittedName>
</protein>
<comment type="caution">
    <text evidence="3">Lacks conserved residue(s) required for the propagation of feature annotation.</text>
</comment>
<dbReference type="PROSITE" id="PS50110">
    <property type="entry name" value="RESPONSE_REGULATORY"/>
    <property type="match status" value="1"/>
</dbReference>
<dbReference type="InterPro" id="IPR011006">
    <property type="entry name" value="CheY-like_superfamily"/>
</dbReference>
<feature type="domain" description="HTH luxR-type" evidence="4">
    <location>
        <begin position="142"/>
        <end position="207"/>
    </location>
</feature>
<evidence type="ECO:0000313" key="6">
    <source>
        <dbReference type="EMBL" id="MBW4565593.1"/>
    </source>
</evidence>
<dbReference type="SUPFAM" id="SSF46894">
    <property type="entry name" value="C-terminal effector domain of the bipartite response regulators"/>
    <property type="match status" value="1"/>
</dbReference>
<dbReference type="Pfam" id="PF00196">
    <property type="entry name" value="GerE"/>
    <property type="match status" value="1"/>
</dbReference>
<sequence>MRVLIIEDLPIVRLGIKTAISQANLEASEADSGVKGLESIRHSQPDVVIFKINLPDVSGIDLITAIHTEFPNLKIIVLSAHSDEGLLKSAFNSGATSYLLEDTDPEILLYAIKMSYEGQSWIDPRVSRAILDMESENSSKGKRKLRESLTPMEMKVLKLMAFGFSNEKIASKLHVSAGSIRGYTNSLNLKLGSQNRPHAVFRAISLGYINCKLLLEEIAGSENLPSFDS</sequence>
<dbReference type="PRINTS" id="PR00038">
    <property type="entry name" value="HTHLUXR"/>
</dbReference>
<dbReference type="SMART" id="SM00421">
    <property type="entry name" value="HTH_LUXR"/>
    <property type="match status" value="1"/>
</dbReference>
<reference evidence="6" key="2">
    <citation type="journal article" date="2022" name="Microbiol. Resour. Announc.">
        <title>Metagenome Sequencing to Explore Phylogenomics of Terrestrial Cyanobacteria.</title>
        <authorList>
            <person name="Ward R.D."/>
            <person name="Stajich J.E."/>
            <person name="Johansen J.R."/>
            <person name="Huntemann M."/>
            <person name="Clum A."/>
            <person name="Foster B."/>
            <person name="Foster B."/>
            <person name="Roux S."/>
            <person name="Palaniappan K."/>
            <person name="Varghese N."/>
            <person name="Mukherjee S."/>
            <person name="Reddy T.B.K."/>
            <person name="Daum C."/>
            <person name="Copeland A."/>
            <person name="Chen I.A."/>
            <person name="Ivanova N.N."/>
            <person name="Kyrpides N.C."/>
            <person name="Shapiro N."/>
            <person name="Eloe-Fadrosh E.A."/>
            <person name="Pietrasiak N."/>
        </authorList>
    </citation>
    <scope>NUCLEOTIDE SEQUENCE</scope>
    <source>
        <strain evidence="6">JT2-VF2</strain>
    </source>
</reference>
<keyword evidence="1" id="KW-0597">Phosphoprotein</keyword>
<organism evidence="6 7">
    <name type="scientific">Mojavia pulchra JT2-VF2</name>
    <dbReference type="NCBI Taxonomy" id="287848"/>
    <lineage>
        <taxon>Bacteria</taxon>
        <taxon>Bacillati</taxon>
        <taxon>Cyanobacteriota</taxon>
        <taxon>Cyanophyceae</taxon>
        <taxon>Nostocales</taxon>
        <taxon>Nostocaceae</taxon>
    </lineage>
</organism>
<evidence type="ECO:0000313" key="7">
    <source>
        <dbReference type="Proteomes" id="UP000715781"/>
    </source>
</evidence>
<dbReference type="GO" id="GO:0000160">
    <property type="term" value="P:phosphorelay signal transduction system"/>
    <property type="evidence" value="ECO:0007669"/>
    <property type="project" value="InterPro"/>
</dbReference>
<dbReference type="SUPFAM" id="SSF52172">
    <property type="entry name" value="CheY-like"/>
    <property type="match status" value="1"/>
</dbReference>
<reference evidence="6" key="1">
    <citation type="submission" date="2021-05" db="EMBL/GenBank/DDBJ databases">
        <authorList>
            <person name="Pietrasiak N."/>
            <person name="Ward R."/>
            <person name="Stajich J.E."/>
            <person name="Kurbessoian T."/>
        </authorList>
    </citation>
    <scope>NUCLEOTIDE SEQUENCE</scope>
    <source>
        <strain evidence="6">JT2-VF2</strain>
    </source>
</reference>
<dbReference type="GO" id="GO:0003677">
    <property type="term" value="F:DNA binding"/>
    <property type="evidence" value="ECO:0007669"/>
    <property type="project" value="UniProtKB-KW"/>
</dbReference>
<evidence type="ECO:0000256" key="3">
    <source>
        <dbReference type="PROSITE-ProRule" id="PRU00169"/>
    </source>
</evidence>
<dbReference type="PROSITE" id="PS00622">
    <property type="entry name" value="HTH_LUXR_1"/>
    <property type="match status" value="1"/>
</dbReference>
<dbReference type="InterPro" id="IPR000792">
    <property type="entry name" value="Tscrpt_reg_LuxR_C"/>
</dbReference>
<dbReference type="Proteomes" id="UP000715781">
    <property type="component" value="Unassembled WGS sequence"/>
</dbReference>
<dbReference type="CDD" id="cd17535">
    <property type="entry name" value="REC_NarL-like"/>
    <property type="match status" value="1"/>
</dbReference>
<feature type="domain" description="Response regulatory" evidence="5">
    <location>
        <begin position="2"/>
        <end position="116"/>
    </location>
</feature>
<evidence type="ECO:0000256" key="1">
    <source>
        <dbReference type="ARBA" id="ARBA00022553"/>
    </source>
</evidence>
<gene>
    <name evidence="6" type="ORF">KME32_31830</name>
</gene>
<name>A0A951UJ89_9NOST</name>
<dbReference type="InterPro" id="IPR016032">
    <property type="entry name" value="Sig_transdc_resp-reg_C-effctor"/>
</dbReference>
<evidence type="ECO:0000259" key="4">
    <source>
        <dbReference type="PROSITE" id="PS50043"/>
    </source>
</evidence>